<sequence>MIDGPAAQRVTADSEHITADRVGQAFAALLPLAAHA</sequence>
<gene>
    <name evidence="1" type="ORF">H4W34_001944</name>
</gene>
<comment type="caution">
    <text evidence="1">The sequence shown here is derived from an EMBL/GenBank/DDBJ whole genome shotgun (WGS) entry which is preliminary data.</text>
</comment>
<proteinExistence type="predicted"/>
<keyword evidence="2" id="KW-1185">Reference proteome</keyword>
<dbReference type="EMBL" id="JADBDZ010000001">
    <property type="protein sequence ID" value="MBE1532111.1"/>
    <property type="molecule type" value="Genomic_DNA"/>
</dbReference>
<dbReference type="Proteomes" id="UP000627838">
    <property type="component" value="Unassembled WGS sequence"/>
</dbReference>
<accession>A0ABR9JP26</accession>
<name>A0ABR9JP26_9ACTN</name>
<evidence type="ECO:0000313" key="1">
    <source>
        <dbReference type="EMBL" id="MBE1532111.1"/>
    </source>
</evidence>
<reference evidence="1 2" key="1">
    <citation type="submission" date="2020-10" db="EMBL/GenBank/DDBJ databases">
        <title>Sequencing the genomes of 1000 actinobacteria strains.</title>
        <authorList>
            <person name="Klenk H.-P."/>
        </authorList>
    </citation>
    <scope>NUCLEOTIDE SEQUENCE [LARGE SCALE GENOMIC DNA]</scope>
    <source>
        <strain evidence="1 2">DSM 46744</strain>
    </source>
</reference>
<evidence type="ECO:0000313" key="2">
    <source>
        <dbReference type="Proteomes" id="UP000627838"/>
    </source>
</evidence>
<organism evidence="1 2">
    <name type="scientific">Actinomadura algeriensis</name>
    <dbReference type="NCBI Taxonomy" id="1679523"/>
    <lineage>
        <taxon>Bacteria</taxon>
        <taxon>Bacillati</taxon>
        <taxon>Actinomycetota</taxon>
        <taxon>Actinomycetes</taxon>
        <taxon>Streptosporangiales</taxon>
        <taxon>Thermomonosporaceae</taxon>
        <taxon>Actinomadura</taxon>
    </lineage>
</organism>
<protein>
    <submittedName>
        <fullName evidence="1">Uncharacterized protein</fullName>
    </submittedName>
</protein>